<dbReference type="OrthoDB" id="10040445at2759"/>
<dbReference type="InterPro" id="IPR004675">
    <property type="entry name" value="AhpD_core"/>
</dbReference>
<evidence type="ECO:0000259" key="1">
    <source>
        <dbReference type="Pfam" id="PF02627"/>
    </source>
</evidence>
<proteinExistence type="predicted"/>
<dbReference type="AlphaFoldDB" id="A0A210QS41"/>
<dbReference type="NCBIfam" id="TIGR01926">
    <property type="entry name" value="peroxid_rel"/>
    <property type="match status" value="1"/>
</dbReference>
<dbReference type="Gene3D" id="1.20.1290.10">
    <property type="entry name" value="AhpD-like"/>
    <property type="match status" value="1"/>
</dbReference>
<dbReference type="PANTHER" id="PTHR35446">
    <property type="entry name" value="SI:CH211-175M2.5"/>
    <property type="match status" value="1"/>
</dbReference>
<reference evidence="2 3" key="1">
    <citation type="journal article" date="2017" name="Nat. Ecol. Evol.">
        <title>Scallop genome provides insights into evolution of bilaterian karyotype and development.</title>
        <authorList>
            <person name="Wang S."/>
            <person name="Zhang J."/>
            <person name="Jiao W."/>
            <person name="Li J."/>
            <person name="Xun X."/>
            <person name="Sun Y."/>
            <person name="Guo X."/>
            <person name="Huan P."/>
            <person name="Dong B."/>
            <person name="Zhang L."/>
            <person name="Hu X."/>
            <person name="Sun X."/>
            <person name="Wang J."/>
            <person name="Zhao C."/>
            <person name="Wang Y."/>
            <person name="Wang D."/>
            <person name="Huang X."/>
            <person name="Wang R."/>
            <person name="Lv J."/>
            <person name="Li Y."/>
            <person name="Zhang Z."/>
            <person name="Liu B."/>
            <person name="Lu W."/>
            <person name="Hui Y."/>
            <person name="Liang J."/>
            <person name="Zhou Z."/>
            <person name="Hou R."/>
            <person name="Li X."/>
            <person name="Liu Y."/>
            <person name="Li H."/>
            <person name="Ning X."/>
            <person name="Lin Y."/>
            <person name="Zhao L."/>
            <person name="Xing Q."/>
            <person name="Dou J."/>
            <person name="Li Y."/>
            <person name="Mao J."/>
            <person name="Guo H."/>
            <person name="Dou H."/>
            <person name="Li T."/>
            <person name="Mu C."/>
            <person name="Jiang W."/>
            <person name="Fu Q."/>
            <person name="Fu X."/>
            <person name="Miao Y."/>
            <person name="Liu J."/>
            <person name="Yu Q."/>
            <person name="Li R."/>
            <person name="Liao H."/>
            <person name="Li X."/>
            <person name="Kong Y."/>
            <person name="Jiang Z."/>
            <person name="Chourrout D."/>
            <person name="Li R."/>
            <person name="Bao Z."/>
        </authorList>
    </citation>
    <scope>NUCLEOTIDE SEQUENCE [LARGE SCALE GENOMIC DNA]</scope>
    <source>
        <strain evidence="2 3">PY_sf001</strain>
    </source>
</reference>
<evidence type="ECO:0000313" key="3">
    <source>
        <dbReference type="Proteomes" id="UP000242188"/>
    </source>
</evidence>
<evidence type="ECO:0000313" key="2">
    <source>
        <dbReference type="EMBL" id="OWF51541.1"/>
    </source>
</evidence>
<protein>
    <recommendedName>
        <fullName evidence="1">Carboxymuconolactone decarboxylase-like domain-containing protein</fullName>
    </recommendedName>
</protein>
<accession>A0A210QS41</accession>
<sequence>MTVSCPPRHVQRTVSVHTTSVRYSDETGGRTTDYSRFPVPEMEDLPQDVRDRMTEVEEKSGFMPNVFNALSYRPDDLRCFLNYYDVVMADRGNLTKADKEMIIVATSSDNSCLYCIIAHGALHRIYSRNSQLADQLAANWKTADIDARQYAIIDFAMDVCHCRPLSEEKFENLYKHGLTKDDAWDIGAVAALFALSNRMAYLTNMKPNKEFYLMGRVKQEKKE</sequence>
<dbReference type="Gene3D" id="1.20.5.810">
    <property type="entry name" value="AhpD-like"/>
    <property type="match status" value="1"/>
</dbReference>
<dbReference type="InterPro" id="IPR003779">
    <property type="entry name" value="CMD-like"/>
</dbReference>
<dbReference type="InterPro" id="IPR029032">
    <property type="entry name" value="AhpD-like"/>
</dbReference>
<organism evidence="2 3">
    <name type="scientific">Mizuhopecten yessoensis</name>
    <name type="common">Japanese scallop</name>
    <name type="synonym">Patinopecten yessoensis</name>
    <dbReference type="NCBI Taxonomy" id="6573"/>
    <lineage>
        <taxon>Eukaryota</taxon>
        <taxon>Metazoa</taxon>
        <taxon>Spiralia</taxon>
        <taxon>Lophotrochozoa</taxon>
        <taxon>Mollusca</taxon>
        <taxon>Bivalvia</taxon>
        <taxon>Autobranchia</taxon>
        <taxon>Pteriomorphia</taxon>
        <taxon>Pectinida</taxon>
        <taxon>Pectinoidea</taxon>
        <taxon>Pectinidae</taxon>
        <taxon>Mizuhopecten</taxon>
    </lineage>
</organism>
<keyword evidence="3" id="KW-1185">Reference proteome</keyword>
<dbReference type="NCBIfam" id="TIGR00778">
    <property type="entry name" value="ahpD_dom"/>
    <property type="match status" value="1"/>
</dbReference>
<dbReference type="GO" id="GO:0051920">
    <property type="term" value="F:peroxiredoxin activity"/>
    <property type="evidence" value="ECO:0007669"/>
    <property type="project" value="InterPro"/>
</dbReference>
<dbReference type="PANTHER" id="PTHR35446:SF2">
    <property type="entry name" value="CARBOXYMUCONOLACTONE DECARBOXYLASE-LIKE DOMAIN-CONTAINING PROTEIN"/>
    <property type="match status" value="1"/>
</dbReference>
<comment type="caution">
    <text evidence="2">The sequence shown here is derived from an EMBL/GenBank/DDBJ whole genome shotgun (WGS) entry which is preliminary data.</text>
</comment>
<dbReference type="InterPro" id="IPR010195">
    <property type="entry name" value="Uncharacterised_peroxidase-rel"/>
</dbReference>
<feature type="domain" description="Carboxymuconolactone decarboxylase-like" evidence="1">
    <location>
        <begin position="78"/>
        <end position="121"/>
    </location>
</feature>
<gene>
    <name evidence="2" type="ORF">KP79_PYT03733</name>
</gene>
<dbReference type="SUPFAM" id="SSF69118">
    <property type="entry name" value="AhpD-like"/>
    <property type="match status" value="1"/>
</dbReference>
<dbReference type="Pfam" id="PF02627">
    <property type="entry name" value="CMD"/>
    <property type="match status" value="1"/>
</dbReference>
<dbReference type="Proteomes" id="UP000242188">
    <property type="component" value="Unassembled WGS sequence"/>
</dbReference>
<name>A0A210QS41_MIZYE</name>
<dbReference type="EMBL" id="NEDP02002211">
    <property type="protein sequence ID" value="OWF51541.1"/>
    <property type="molecule type" value="Genomic_DNA"/>
</dbReference>